<dbReference type="PROSITE" id="PS50088">
    <property type="entry name" value="ANK_REPEAT"/>
    <property type="match status" value="1"/>
</dbReference>
<keyword evidence="1" id="KW-0040">ANK repeat</keyword>
<dbReference type="Gene3D" id="1.25.40.20">
    <property type="entry name" value="Ankyrin repeat-containing domain"/>
    <property type="match status" value="1"/>
</dbReference>
<organism evidence="2">
    <name type="scientific">Burkholderia cenocepacia</name>
    <dbReference type="NCBI Taxonomy" id="95486"/>
    <lineage>
        <taxon>Bacteria</taxon>
        <taxon>Pseudomonadati</taxon>
        <taxon>Pseudomonadota</taxon>
        <taxon>Betaproteobacteria</taxon>
        <taxon>Burkholderiales</taxon>
        <taxon>Burkholderiaceae</taxon>
        <taxon>Burkholderia</taxon>
        <taxon>Burkholderia cepacia complex</taxon>
    </lineage>
</organism>
<dbReference type="InterPro" id="IPR036770">
    <property type="entry name" value="Ankyrin_rpt-contain_sf"/>
</dbReference>
<accession>A0A071MER7</accession>
<name>A0A071MER7_9BURK</name>
<protein>
    <submittedName>
        <fullName evidence="2">Uncharacterized protein</fullName>
    </submittedName>
</protein>
<dbReference type="SUPFAM" id="SSF48403">
    <property type="entry name" value="Ankyrin repeat"/>
    <property type="match status" value="1"/>
</dbReference>
<feature type="repeat" description="ANK" evidence="1">
    <location>
        <begin position="57"/>
        <end position="90"/>
    </location>
</feature>
<dbReference type="EMBL" id="JJOA01000076">
    <property type="protein sequence ID" value="KEA55011.1"/>
    <property type="molecule type" value="Genomic_DNA"/>
</dbReference>
<reference evidence="2" key="1">
    <citation type="submission" date="2014-04" db="EMBL/GenBank/DDBJ databases">
        <title>In planta biocontrol of soil-borne Fusarium wilt of banana through a plant endophytic bacterium, Burkholderia cenocepacia 869T2.</title>
        <authorList>
            <person name="Ho Y.-N."/>
            <person name="Chiang H.-M."/>
            <person name="Chao C.-P."/>
            <person name="Su C.-C."/>
            <person name="Hsu H.-F."/>
            <person name="Guo C.-T."/>
            <person name="Hsieh J.-L."/>
            <person name="Huang C.-C."/>
        </authorList>
    </citation>
    <scope>NUCLEOTIDE SEQUENCE [LARGE SCALE GENOMIC DNA]</scope>
    <source>
        <strain evidence="2">869T2</strain>
    </source>
</reference>
<dbReference type="InterPro" id="IPR002110">
    <property type="entry name" value="Ankyrin_rpt"/>
</dbReference>
<comment type="caution">
    <text evidence="2">The sequence shown here is derived from an EMBL/GenBank/DDBJ whole genome shotgun (WGS) entry which is preliminary data.</text>
</comment>
<proteinExistence type="predicted"/>
<gene>
    <name evidence="2" type="ORF">DT99_35450</name>
</gene>
<evidence type="ECO:0000256" key="1">
    <source>
        <dbReference type="PROSITE-ProRule" id="PRU00023"/>
    </source>
</evidence>
<sequence>MSMVWDGITSADVLGDAQVESRHALADAARSGEWATVLDFVARQPDLVNATRLGGTSFYTPLHQAAFGGAPRTVVAELLRLGASRMLRDARRERAVDIATRFGHRHLVELLTPQPQRFVPDDTLRAIQRRFHEMILGRIAHLRVDALRLPELEPLLELDAQAGNTWFAVPGMYGGFGYALRTDGETTVLVSESWSRVVGGSGQRHEITAHGCTLVEEGFV</sequence>
<dbReference type="AlphaFoldDB" id="A0A071MER7"/>
<dbReference type="OrthoDB" id="1551450at2"/>
<evidence type="ECO:0000313" key="2">
    <source>
        <dbReference type="EMBL" id="KEA55011.1"/>
    </source>
</evidence>